<sequence>MMTTGDTNSISGVWRQIHPWEQWDEHIKRADRSQIGTFLNGCAGIVLGGVGAVDANMGVVRKPGKQREWSYGHCTSACWCCIQSKECSTQDNMTVEDDLKVVPFDLVAYKTPYDVRVFRGYIWGRG</sequence>
<dbReference type="OrthoDB" id="4485807at2759"/>
<keyword evidence="2" id="KW-1185">Reference proteome</keyword>
<dbReference type="EMBL" id="KK088427">
    <property type="protein sequence ID" value="EYE94221.1"/>
    <property type="molecule type" value="Genomic_DNA"/>
</dbReference>
<dbReference type="RefSeq" id="XP_040637909.1">
    <property type="nucleotide sequence ID" value="XM_040787711.1"/>
</dbReference>
<evidence type="ECO:0000313" key="2">
    <source>
        <dbReference type="Proteomes" id="UP000019804"/>
    </source>
</evidence>
<reference evidence="2" key="1">
    <citation type="journal article" date="2014" name="Nat. Commun.">
        <title>Genomic adaptations of the halophilic Dead Sea filamentous fungus Eurotium rubrum.</title>
        <authorList>
            <person name="Kis-Papo T."/>
            <person name="Weig A.R."/>
            <person name="Riley R."/>
            <person name="Persoh D."/>
            <person name="Salamov A."/>
            <person name="Sun H."/>
            <person name="Lipzen A."/>
            <person name="Wasser S.P."/>
            <person name="Rambold G."/>
            <person name="Grigoriev I.V."/>
            <person name="Nevo E."/>
        </authorList>
    </citation>
    <scope>NUCLEOTIDE SEQUENCE [LARGE SCALE GENOMIC DNA]</scope>
    <source>
        <strain evidence="2">CBS 135680</strain>
    </source>
</reference>
<name>A0A017SBN3_ASPRC</name>
<dbReference type="HOGENOM" id="CLU_1981206_0_0_1"/>
<dbReference type="Proteomes" id="UP000019804">
    <property type="component" value="Unassembled WGS sequence"/>
</dbReference>
<dbReference type="STRING" id="1388766.A0A017SBN3"/>
<evidence type="ECO:0000313" key="1">
    <source>
        <dbReference type="EMBL" id="EYE94221.1"/>
    </source>
</evidence>
<dbReference type="GeneID" id="63702835"/>
<accession>A0A017SBN3</accession>
<gene>
    <name evidence="1" type="ORF">EURHEDRAFT_98624</name>
</gene>
<organism evidence="1 2">
    <name type="scientific">Aspergillus ruber (strain CBS 135680)</name>
    <dbReference type="NCBI Taxonomy" id="1388766"/>
    <lineage>
        <taxon>Eukaryota</taxon>
        <taxon>Fungi</taxon>
        <taxon>Dikarya</taxon>
        <taxon>Ascomycota</taxon>
        <taxon>Pezizomycotina</taxon>
        <taxon>Eurotiomycetes</taxon>
        <taxon>Eurotiomycetidae</taxon>
        <taxon>Eurotiales</taxon>
        <taxon>Aspergillaceae</taxon>
        <taxon>Aspergillus</taxon>
        <taxon>Aspergillus subgen. Aspergillus</taxon>
    </lineage>
</organism>
<proteinExistence type="predicted"/>
<dbReference type="AlphaFoldDB" id="A0A017SBN3"/>
<protein>
    <submittedName>
        <fullName evidence="1">Uncharacterized protein</fullName>
    </submittedName>
</protein>